<protein>
    <submittedName>
        <fullName evidence="1">Uncharacterized protein</fullName>
    </submittedName>
</protein>
<evidence type="ECO:0000313" key="2">
    <source>
        <dbReference type="Proteomes" id="UP001187192"/>
    </source>
</evidence>
<dbReference type="EMBL" id="BTGU01000135">
    <property type="protein sequence ID" value="GMN62787.1"/>
    <property type="molecule type" value="Genomic_DNA"/>
</dbReference>
<sequence>MLMSKIFSTTPDVIVRYDRPCTVTLHLITYEKEAPPSDMDTNEVSTNGTPMLKLVVVLVSKQRGRALARKNYPYLSGLANPVFIGVLRELGHRTSNRLAPRVPMAAEAGDRIGTVAGDVRRWMWSVVSRYCCQPVRGGMTRAVRDPHSRWCSTVVREMPSGPITRAPTSLRPG</sequence>
<name>A0AA88DVU8_FICCA</name>
<organism evidence="1 2">
    <name type="scientific">Ficus carica</name>
    <name type="common">Common fig</name>
    <dbReference type="NCBI Taxonomy" id="3494"/>
    <lineage>
        <taxon>Eukaryota</taxon>
        <taxon>Viridiplantae</taxon>
        <taxon>Streptophyta</taxon>
        <taxon>Embryophyta</taxon>
        <taxon>Tracheophyta</taxon>
        <taxon>Spermatophyta</taxon>
        <taxon>Magnoliopsida</taxon>
        <taxon>eudicotyledons</taxon>
        <taxon>Gunneridae</taxon>
        <taxon>Pentapetalae</taxon>
        <taxon>rosids</taxon>
        <taxon>fabids</taxon>
        <taxon>Rosales</taxon>
        <taxon>Moraceae</taxon>
        <taxon>Ficeae</taxon>
        <taxon>Ficus</taxon>
    </lineage>
</organism>
<gene>
    <name evidence="1" type="ORF">TIFTF001_031861</name>
</gene>
<reference evidence="1" key="1">
    <citation type="submission" date="2023-07" db="EMBL/GenBank/DDBJ databases">
        <title>draft genome sequence of fig (Ficus carica).</title>
        <authorList>
            <person name="Takahashi T."/>
            <person name="Nishimura K."/>
        </authorList>
    </citation>
    <scope>NUCLEOTIDE SEQUENCE</scope>
</reference>
<accession>A0AA88DVU8</accession>
<proteinExistence type="predicted"/>
<dbReference type="AlphaFoldDB" id="A0AA88DVU8"/>
<keyword evidence="2" id="KW-1185">Reference proteome</keyword>
<evidence type="ECO:0000313" key="1">
    <source>
        <dbReference type="EMBL" id="GMN62787.1"/>
    </source>
</evidence>
<comment type="caution">
    <text evidence="1">The sequence shown here is derived from an EMBL/GenBank/DDBJ whole genome shotgun (WGS) entry which is preliminary data.</text>
</comment>
<dbReference type="Proteomes" id="UP001187192">
    <property type="component" value="Unassembled WGS sequence"/>
</dbReference>